<protein>
    <submittedName>
        <fullName evidence="1">Uncharacterized protein</fullName>
    </submittedName>
</protein>
<dbReference type="Proteomes" id="UP000316759">
    <property type="component" value="Unassembled WGS sequence"/>
</dbReference>
<dbReference type="EMBL" id="SUNJ01003080">
    <property type="protein sequence ID" value="TPP65503.1"/>
    <property type="molecule type" value="Genomic_DNA"/>
</dbReference>
<evidence type="ECO:0000313" key="2">
    <source>
        <dbReference type="Proteomes" id="UP000316759"/>
    </source>
</evidence>
<sequence>VFFFSPFFFWGGETPQAFWEKLSPHISLFLDINATVSSISSTSGAKHSLVTAIVGSISGVWMPIQPPEGNLKVLTLKTKLLSPVSVVSPVMHPDKAN</sequence>
<keyword evidence="2" id="KW-1185">Reference proteome</keyword>
<feature type="non-terminal residue" evidence="1">
    <location>
        <position position="1"/>
    </location>
</feature>
<reference evidence="1 2" key="1">
    <citation type="submission" date="2019-04" db="EMBL/GenBank/DDBJ databases">
        <title>Annotation for the trematode Fasciola gigantica.</title>
        <authorList>
            <person name="Choi Y.-J."/>
        </authorList>
    </citation>
    <scope>NUCLEOTIDE SEQUENCE [LARGE SCALE GENOMIC DNA]</scope>
    <source>
        <strain evidence="1">Uganda_cow_1</strain>
    </source>
</reference>
<proteinExistence type="predicted"/>
<comment type="caution">
    <text evidence="1">The sequence shown here is derived from an EMBL/GenBank/DDBJ whole genome shotgun (WGS) entry which is preliminary data.</text>
</comment>
<evidence type="ECO:0000313" key="1">
    <source>
        <dbReference type="EMBL" id="TPP65503.1"/>
    </source>
</evidence>
<name>A0A504YVR3_FASGI</name>
<gene>
    <name evidence="1" type="ORF">FGIG_08179</name>
</gene>
<dbReference type="AlphaFoldDB" id="A0A504YVR3"/>
<accession>A0A504YVR3</accession>
<organism evidence="1 2">
    <name type="scientific">Fasciola gigantica</name>
    <name type="common">Giant liver fluke</name>
    <dbReference type="NCBI Taxonomy" id="46835"/>
    <lineage>
        <taxon>Eukaryota</taxon>
        <taxon>Metazoa</taxon>
        <taxon>Spiralia</taxon>
        <taxon>Lophotrochozoa</taxon>
        <taxon>Platyhelminthes</taxon>
        <taxon>Trematoda</taxon>
        <taxon>Digenea</taxon>
        <taxon>Plagiorchiida</taxon>
        <taxon>Echinostomata</taxon>
        <taxon>Echinostomatoidea</taxon>
        <taxon>Fasciolidae</taxon>
        <taxon>Fasciola</taxon>
    </lineage>
</organism>